<keyword evidence="1" id="KW-0663">Pyridoxal phosphate</keyword>
<dbReference type="Pfam" id="PF00266">
    <property type="entry name" value="Aminotran_5"/>
    <property type="match status" value="1"/>
</dbReference>
<dbReference type="AlphaFoldDB" id="A0A2T3AVB6"/>
<dbReference type="RefSeq" id="XP_024718571.1">
    <property type="nucleotide sequence ID" value="XM_024861974.1"/>
</dbReference>
<feature type="domain" description="Aminotransferase class V" evidence="2">
    <location>
        <begin position="63"/>
        <end position="241"/>
    </location>
</feature>
<dbReference type="PANTHER" id="PTHR43092:SF2">
    <property type="entry name" value="HERCYNYLCYSTEINE SULFOXIDE LYASE"/>
    <property type="match status" value="1"/>
</dbReference>
<gene>
    <name evidence="3" type="ORF">M430DRAFT_126228</name>
</gene>
<name>A0A2T3AVB6_AMORE</name>
<dbReference type="InterPro" id="IPR015424">
    <property type="entry name" value="PyrdxlP-dep_Trfase"/>
</dbReference>
<dbReference type="GeneID" id="36570055"/>
<reference evidence="3 4" key="1">
    <citation type="journal article" date="2018" name="New Phytol.">
        <title>Comparative genomics and transcriptomics depict ericoid mycorrhizal fungi as versatile saprotrophs and plant mutualists.</title>
        <authorList>
            <person name="Martino E."/>
            <person name="Morin E."/>
            <person name="Grelet G.A."/>
            <person name="Kuo A."/>
            <person name="Kohler A."/>
            <person name="Daghino S."/>
            <person name="Barry K.W."/>
            <person name="Cichocki N."/>
            <person name="Clum A."/>
            <person name="Dockter R.B."/>
            <person name="Hainaut M."/>
            <person name="Kuo R.C."/>
            <person name="LaButti K."/>
            <person name="Lindahl B.D."/>
            <person name="Lindquist E.A."/>
            <person name="Lipzen A."/>
            <person name="Khouja H.R."/>
            <person name="Magnuson J."/>
            <person name="Murat C."/>
            <person name="Ohm R.A."/>
            <person name="Singer S.W."/>
            <person name="Spatafora J.W."/>
            <person name="Wang M."/>
            <person name="Veneault-Fourrey C."/>
            <person name="Henrissat B."/>
            <person name="Grigoriev I.V."/>
            <person name="Martin F.M."/>
            <person name="Perotto S."/>
        </authorList>
    </citation>
    <scope>NUCLEOTIDE SEQUENCE [LARGE SCALE GENOMIC DNA]</scope>
    <source>
        <strain evidence="3 4">ATCC 22711</strain>
    </source>
</reference>
<dbReference type="Proteomes" id="UP000241818">
    <property type="component" value="Unassembled WGS sequence"/>
</dbReference>
<dbReference type="EMBL" id="KZ679015">
    <property type="protein sequence ID" value="PSS12573.1"/>
    <property type="molecule type" value="Genomic_DNA"/>
</dbReference>
<organism evidence="3 4">
    <name type="scientific">Amorphotheca resinae ATCC 22711</name>
    <dbReference type="NCBI Taxonomy" id="857342"/>
    <lineage>
        <taxon>Eukaryota</taxon>
        <taxon>Fungi</taxon>
        <taxon>Dikarya</taxon>
        <taxon>Ascomycota</taxon>
        <taxon>Pezizomycotina</taxon>
        <taxon>Leotiomycetes</taxon>
        <taxon>Helotiales</taxon>
        <taxon>Amorphothecaceae</taxon>
        <taxon>Amorphotheca</taxon>
    </lineage>
</organism>
<dbReference type="OrthoDB" id="5978656at2759"/>
<dbReference type="InParanoid" id="A0A2T3AVB6"/>
<dbReference type="InterPro" id="IPR015421">
    <property type="entry name" value="PyrdxlP-dep_Trfase_major"/>
</dbReference>
<keyword evidence="4" id="KW-1185">Reference proteome</keyword>
<dbReference type="InterPro" id="IPR000192">
    <property type="entry name" value="Aminotrans_V_dom"/>
</dbReference>
<evidence type="ECO:0000313" key="3">
    <source>
        <dbReference type="EMBL" id="PSS12573.1"/>
    </source>
</evidence>
<proteinExistence type="predicted"/>
<accession>A0A2T3AVB6</accession>
<dbReference type="STRING" id="857342.A0A2T3AVB6"/>
<evidence type="ECO:0000256" key="1">
    <source>
        <dbReference type="ARBA" id="ARBA00022898"/>
    </source>
</evidence>
<evidence type="ECO:0000313" key="4">
    <source>
        <dbReference type="Proteomes" id="UP000241818"/>
    </source>
</evidence>
<sequence length="433" mass="49049">MTLKTPFGRAMRETHFNFSPSYTPLNHGSYGAYPRSVQAQQDAIQRQLAERPDTFIVYELPNLIDKSRRAVAPLLGVPVDEVVFVPNATTGVNTVLRNLKYEEGDVIVHFSTIYGACEKTIASIGEMTPLVPVCIQLEYPIEDAEILKRFRDTVSQARREGKNVKLAMFDTVLTFPGARMPWEDLVKACKELRVLSLIDGAHGIGHIDLTHLGSVGPDFFVSNCHKWLYTPRGCAVFHVPARNQHLIRTCLPTSHGYQYPFEKPEPTGKSPFVHLFEFVATIDYTPYLCVPAAIEFRERICGGEETIRKYCWEIARVGGRRVAEILGTYVMDNEGSTLSKCCFANVKLPLFFKLDGALQQRKQFSVGEAGKIQKWLNFTAVKEFDTYLQIAFHSGAMWVRLSGQIYLTLEDFEWIGFKLKELCARLNKDEVVF</sequence>
<protein>
    <recommendedName>
        <fullName evidence="2">Aminotransferase class V domain-containing protein</fullName>
    </recommendedName>
</protein>
<dbReference type="PANTHER" id="PTHR43092">
    <property type="entry name" value="L-CYSTEINE DESULFHYDRASE"/>
    <property type="match status" value="1"/>
</dbReference>
<evidence type="ECO:0000259" key="2">
    <source>
        <dbReference type="Pfam" id="PF00266"/>
    </source>
</evidence>
<dbReference type="SUPFAM" id="SSF53383">
    <property type="entry name" value="PLP-dependent transferases"/>
    <property type="match status" value="1"/>
</dbReference>
<dbReference type="Gene3D" id="3.40.640.10">
    <property type="entry name" value="Type I PLP-dependent aspartate aminotransferase-like (Major domain)"/>
    <property type="match status" value="1"/>
</dbReference>